<feature type="transmembrane region" description="Helical" evidence="1">
    <location>
        <begin position="6"/>
        <end position="26"/>
    </location>
</feature>
<keyword evidence="1" id="KW-1133">Transmembrane helix</keyword>
<keyword evidence="1" id="KW-0812">Transmembrane</keyword>
<gene>
    <name evidence="2" type="ORF">HNI00_02980</name>
</gene>
<dbReference type="AlphaFoldDB" id="A0AA96Y8Z1"/>
<dbReference type="KEGG" id="tog:HNI00_02980"/>
<keyword evidence="1" id="KW-0472">Membrane</keyword>
<organism evidence="2">
    <name type="scientific">Thermoleptolyngbya oregonensis NK1-22</name>
    <dbReference type="NCBI Taxonomy" id="2547457"/>
    <lineage>
        <taxon>Bacteria</taxon>
        <taxon>Bacillati</taxon>
        <taxon>Cyanobacteriota</taxon>
        <taxon>Cyanophyceae</taxon>
        <taxon>Oculatellales</taxon>
        <taxon>Oculatellaceae</taxon>
        <taxon>Thermoleptolyngbya</taxon>
    </lineage>
</organism>
<dbReference type="RefSeq" id="WP_316790566.1">
    <property type="nucleotide sequence ID" value="NZ_CP053540.1"/>
</dbReference>
<proteinExistence type="predicted"/>
<protein>
    <submittedName>
        <fullName evidence="2">Uncharacterized protein</fullName>
    </submittedName>
</protein>
<sequence length="94" mass="10834">MLEPIIYLALFGLAGWAIAQLVRWLATGRRPRSLPGKPAGGVKPVLERRLVRLLNGDRAAAHRLVESVQQRYPDRPTAWCWEKAIFDLERDRFR</sequence>
<accession>A0AA96Y8Z1</accession>
<name>A0AA96Y8Z1_9CYAN</name>
<reference evidence="2" key="1">
    <citation type="submission" date="2020-05" db="EMBL/GenBank/DDBJ databases">
        <authorList>
            <person name="Zhu T."/>
            <person name="Keshari N."/>
            <person name="Lu X."/>
        </authorList>
    </citation>
    <scope>NUCLEOTIDE SEQUENCE</scope>
    <source>
        <strain evidence="2">NK1-22</strain>
    </source>
</reference>
<dbReference type="EMBL" id="CP053540">
    <property type="protein sequence ID" value="WOB42245.1"/>
    <property type="molecule type" value="Genomic_DNA"/>
</dbReference>
<evidence type="ECO:0000313" key="2">
    <source>
        <dbReference type="EMBL" id="WOB42245.1"/>
    </source>
</evidence>
<evidence type="ECO:0000256" key="1">
    <source>
        <dbReference type="SAM" id="Phobius"/>
    </source>
</evidence>